<dbReference type="RefSeq" id="WP_245967718.1">
    <property type="nucleotide sequence ID" value="NZ_JBEZUR010000023.1"/>
</dbReference>
<comment type="caution">
    <text evidence="1">The sequence shown here is derived from an EMBL/GenBank/DDBJ whole genome shotgun (WGS) entry which is preliminary data.</text>
</comment>
<dbReference type="Proteomes" id="UP001550850">
    <property type="component" value="Unassembled WGS sequence"/>
</dbReference>
<gene>
    <name evidence="1" type="ORF">AB0E65_16735</name>
</gene>
<protein>
    <submittedName>
        <fullName evidence="1">DUF1877 family protein</fullName>
    </submittedName>
</protein>
<proteinExistence type="predicted"/>
<dbReference type="SUPFAM" id="SSF111069">
    <property type="entry name" value="Hypothetical protein yfbM"/>
    <property type="match status" value="1"/>
</dbReference>
<evidence type="ECO:0000313" key="1">
    <source>
        <dbReference type="EMBL" id="MEU3555839.1"/>
    </source>
</evidence>
<dbReference type="Pfam" id="PF08974">
    <property type="entry name" value="DUF1877"/>
    <property type="match status" value="1"/>
</dbReference>
<name>A0ABV2YJC7_9ACTN</name>
<keyword evidence="2" id="KW-1185">Reference proteome</keyword>
<dbReference type="InterPro" id="IPR015068">
    <property type="entry name" value="DUF1877"/>
</dbReference>
<evidence type="ECO:0000313" key="2">
    <source>
        <dbReference type="Proteomes" id="UP001550850"/>
    </source>
</evidence>
<sequence>MSPEDVTRAGGFLAAMTFDVLAWHYDLASMYRAEIYLLPESDAEVPTDLDTLRHDYEELTRFFVGAATAGDAVALMLA</sequence>
<organism evidence="1 2">
    <name type="scientific">Streptomyces fragilis</name>
    <dbReference type="NCBI Taxonomy" id="67301"/>
    <lineage>
        <taxon>Bacteria</taxon>
        <taxon>Bacillati</taxon>
        <taxon>Actinomycetota</taxon>
        <taxon>Actinomycetes</taxon>
        <taxon>Kitasatosporales</taxon>
        <taxon>Streptomycetaceae</taxon>
        <taxon>Streptomyces</taxon>
    </lineage>
</organism>
<accession>A0ABV2YJC7</accession>
<dbReference type="InterPro" id="IPR035944">
    <property type="entry name" value="YfbM-like_sf"/>
</dbReference>
<dbReference type="EMBL" id="JBEZUR010000023">
    <property type="protein sequence ID" value="MEU3555839.1"/>
    <property type="molecule type" value="Genomic_DNA"/>
</dbReference>
<dbReference type="Gene3D" id="3.40.1760.10">
    <property type="entry name" value="YfbM-like super family"/>
    <property type="match status" value="1"/>
</dbReference>
<reference evidence="1 2" key="1">
    <citation type="submission" date="2024-06" db="EMBL/GenBank/DDBJ databases">
        <title>The Natural Products Discovery Center: Release of the First 8490 Sequenced Strains for Exploring Actinobacteria Biosynthetic Diversity.</title>
        <authorList>
            <person name="Kalkreuter E."/>
            <person name="Kautsar S.A."/>
            <person name="Yang D."/>
            <person name="Bader C.D."/>
            <person name="Teijaro C.N."/>
            <person name="Fluegel L."/>
            <person name="Davis C.M."/>
            <person name="Simpson J.R."/>
            <person name="Lauterbach L."/>
            <person name="Steele A.D."/>
            <person name="Gui C."/>
            <person name="Meng S."/>
            <person name="Li G."/>
            <person name="Viehrig K."/>
            <person name="Ye F."/>
            <person name="Su P."/>
            <person name="Kiefer A.F."/>
            <person name="Nichols A."/>
            <person name="Cepeda A.J."/>
            <person name="Yan W."/>
            <person name="Fan B."/>
            <person name="Jiang Y."/>
            <person name="Adhikari A."/>
            <person name="Zheng C.-J."/>
            <person name="Schuster L."/>
            <person name="Cowan T.M."/>
            <person name="Smanski M.J."/>
            <person name="Chevrette M.G."/>
            <person name="De Carvalho L.P.S."/>
            <person name="Shen B."/>
        </authorList>
    </citation>
    <scope>NUCLEOTIDE SEQUENCE [LARGE SCALE GENOMIC DNA]</scope>
    <source>
        <strain evidence="1 2">NPDC038104</strain>
    </source>
</reference>